<dbReference type="OrthoDB" id="5986202at2759"/>
<proteinExistence type="predicted"/>
<name>A0A2B4RLM9_STYPI</name>
<gene>
    <name evidence="1" type="ORF">AWC38_SpisGene18536</name>
</gene>
<keyword evidence="2" id="KW-1185">Reference proteome</keyword>
<organism evidence="1 2">
    <name type="scientific">Stylophora pistillata</name>
    <name type="common">Smooth cauliflower coral</name>
    <dbReference type="NCBI Taxonomy" id="50429"/>
    <lineage>
        <taxon>Eukaryota</taxon>
        <taxon>Metazoa</taxon>
        <taxon>Cnidaria</taxon>
        <taxon>Anthozoa</taxon>
        <taxon>Hexacorallia</taxon>
        <taxon>Scleractinia</taxon>
        <taxon>Astrocoeniina</taxon>
        <taxon>Pocilloporidae</taxon>
        <taxon>Stylophora</taxon>
    </lineage>
</organism>
<accession>A0A2B4RLM9</accession>
<sequence>MADKVSFKALKTRLPNLSRYRFNIAWHHILLHGRSATVPLVENKRMKVSPPQLDHFLAFITSSYVMQDLPFGEKTLKLSSNSEIRVANVVRTMIPEQIVQQYQSYWHETGSVPISRSTLYRILKVCSAFIRKSLQGLDYVSAEGAKAFDELAAVVENLGDYSRGACIAKFEIIVRPTPLNIWLYPDYGGPCDHAHDLAFDRCKLFPNVVHEVESALENDELSSDEKDEMNYVVSLAKKRIKAWKADLLRSINQD</sequence>
<dbReference type="EMBL" id="LSMT01000493">
    <property type="protein sequence ID" value="PFX17152.1"/>
    <property type="molecule type" value="Genomic_DNA"/>
</dbReference>
<comment type="caution">
    <text evidence="1">The sequence shown here is derived from an EMBL/GenBank/DDBJ whole genome shotgun (WGS) entry which is preliminary data.</text>
</comment>
<evidence type="ECO:0000313" key="1">
    <source>
        <dbReference type="EMBL" id="PFX17152.1"/>
    </source>
</evidence>
<reference evidence="2" key="1">
    <citation type="journal article" date="2017" name="bioRxiv">
        <title>Comparative analysis of the genomes of Stylophora pistillata and Acropora digitifera provides evidence for extensive differences between species of corals.</title>
        <authorList>
            <person name="Voolstra C.R."/>
            <person name="Li Y."/>
            <person name="Liew Y.J."/>
            <person name="Baumgarten S."/>
            <person name="Zoccola D."/>
            <person name="Flot J.-F."/>
            <person name="Tambutte S."/>
            <person name="Allemand D."/>
            <person name="Aranda M."/>
        </authorList>
    </citation>
    <scope>NUCLEOTIDE SEQUENCE [LARGE SCALE GENOMIC DNA]</scope>
</reference>
<protein>
    <submittedName>
        <fullName evidence="1">Uncharacterized protein</fullName>
    </submittedName>
</protein>
<evidence type="ECO:0000313" key="2">
    <source>
        <dbReference type="Proteomes" id="UP000225706"/>
    </source>
</evidence>
<dbReference type="Proteomes" id="UP000225706">
    <property type="component" value="Unassembled WGS sequence"/>
</dbReference>
<dbReference type="AlphaFoldDB" id="A0A2B4RLM9"/>